<sequence>MKCKHCIERLSEYYDNQLNSKEQQQIEAHLGTCTYCQEEWRKWKFILEEVHHLEEVPVPENLHERMLAGVKKEQSKELIDKNHKTFTKYWYNRSWIKVTGSVAAVFILVITLSQQGGFFRKESKTESGVEPLTVAPYEAQSMITESVGPQTRMAIPEEQNIPEAASAANHADTQANQKREGTIKQDNQAVVEQWVVTNKDQKSLLETLQTYSIEQGFTLFMEQEDVGTEGIYLTGVNDKQALKTFLEERGAEVQITVQEAGKDLKLFLQTGQ</sequence>
<evidence type="ECO:0000313" key="1">
    <source>
        <dbReference type="EMBL" id="PHV71060.1"/>
    </source>
</evidence>
<protein>
    <submittedName>
        <fullName evidence="1">Uncharacterized protein</fullName>
    </submittedName>
</protein>
<accession>A0AC61DDT4</accession>
<organism evidence="1 2">
    <name type="scientific">Sporanaerobium hydrogeniformans</name>
    <dbReference type="NCBI Taxonomy" id="3072179"/>
    <lineage>
        <taxon>Bacteria</taxon>
        <taxon>Bacillati</taxon>
        <taxon>Bacillota</taxon>
        <taxon>Clostridia</taxon>
        <taxon>Lachnospirales</taxon>
        <taxon>Lachnospiraceae</taxon>
        <taxon>Sporanaerobium</taxon>
    </lineage>
</organism>
<evidence type="ECO:0000313" key="2">
    <source>
        <dbReference type="Proteomes" id="UP000224460"/>
    </source>
</evidence>
<gene>
    <name evidence="1" type="ORF">CS063_06920</name>
</gene>
<dbReference type="EMBL" id="PEDL01000005">
    <property type="protein sequence ID" value="PHV71060.1"/>
    <property type="molecule type" value="Genomic_DNA"/>
</dbReference>
<proteinExistence type="predicted"/>
<dbReference type="Proteomes" id="UP000224460">
    <property type="component" value="Unassembled WGS sequence"/>
</dbReference>
<keyword evidence="2" id="KW-1185">Reference proteome</keyword>
<name>A0AC61DDT4_9FIRM</name>
<comment type="caution">
    <text evidence="1">The sequence shown here is derived from an EMBL/GenBank/DDBJ whole genome shotgun (WGS) entry which is preliminary data.</text>
</comment>
<reference evidence="1" key="1">
    <citation type="submission" date="2017-10" db="EMBL/GenBank/DDBJ databases">
        <title>Genome sequence of cellulolytic Lachnospiraceae bacterium XHS1971 isolated from hotspring sediment.</title>
        <authorList>
            <person name="Vasudevan G."/>
            <person name="Joshi A.J."/>
            <person name="Hivarkar S."/>
            <person name="Lanjekar V.B."/>
            <person name="Dhakephalkar P.K."/>
            <person name="Dagar S."/>
        </authorList>
    </citation>
    <scope>NUCLEOTIDE SEQUENCE</scope>
    <source>
        <strain evidence="1">XHS1971</strain>
    </source>
</reference>